<proteinExistence type="predicted"/>
<dbReference type="EMBL" id="PGTB01000030">
    <property type="protein sequence ID" value="PJE36817.1"/>
    <property type="molecule type" value="Genomic_DNA"/>
</dbReference>
<dbReference type="AlphaFoldDB" id="A0A2M8J207"/>
<keyword evidence="2" id="KW-1185">Reference proteome</keyword>
<evidence type="ECO:0000313" key="2">
    <source>
        <dbReference type="Proteomes" id="UP000231553"/>
    </source>
</evidence>
<dbReference type="Proteomes" id="UP000231553">
    <property type="component" value="Unassembled WGS sequence"/>
</dbReference>
<protein>
    <submittedName>
        <fullName evidence="1">DUF3225 domain-containing protein</fullName>
    </submittedName>
</protein>
<dbReference type="OrthoDB" id="9791198at2"/>
<evidence type="ECO:0000313" key="1">
    <source>
        <dbReference type="EMBL" id="PJE36817.1"/>
    </source>
</evidence>
<dbReference type="InterPro" id="IPR024507">
    <property type="entry name" value="AtzH-like"/>
</dbReference>
<sequence>MLRFRDLGRGHTDRHGERYVTRQVNAAAPLSDLTIACDTYEAALMANDLDTLDALFWDTPQVLRYGVGENLYGIDEIRTFRKGRTGGSPQRQVIRREIVTFGDDMGICNLEFRREGSTRTGRQSQTWLRTEDGWRIVSAHVSLMAEVS</sequence>
<dbReference type="SUPFAM" id="SSF54427">
    <property type="entry name" value="NTF2-like"/>
    <property type="match status" value="1"/>
</dbReference>
<name>A0A2M8J207_9RHOB</name>
<comment type="caution">
    <text evidence="1">The sequence shown here is derived from an EMBL/GenBank/DDBJ whole genome shotgun (WGS) entry which is preliminary data.</text>
</comment>
<accession>A0A2M8J207</accession>
<dbReference type="InterPro" id="IPR032710">
    <property type="entry name" value="NTF2-like_dom_sf"/>
</dbReference>
<dbReference type="NCBIfam" id="NF033625">
    <property type="entry name" value="HpxZ"/>
    <property type="match status" value="1"/>
</dbReference>
<dbReference type="Pfam" id="PF11533">
    <property type="entry name" value="AtzH-like"/>
    <property type="match status" value="1"/>
</dbReference>
<organism evidence="1 2">
    <name type="scientific">Pseudooceanicola lipolyticus</name>
    <dbReference type="NCBI Taxonomy" id="2029104"/>
    <lineage>
        <taxon>Bacteria</taxon>
        <taxon>Pseudomonadati</taxon>
        <taxon>Pseudomonadota</taxon>
        <taxon>Alphaproteobacteria</taxon>
        <taxon>Rhodobacterales</taxon>
        <taxon>Paracoccaceae</taxon>
        <taxon>Pseudooceanicola</taxon>
    </lineage>
</organism>
<reference evidence="1 2" key="1">
    <citation type="journal article" date="2018" name="Int. J. Syst. Evol. Microbiol.">
        <title>Pseudooceanicola lipolyticus sp. nov., a marine alphaproteobacterium, reclassification of Oceanicola flagellatus as Pseudooceanicola flagellatus comb. nov. and emended description of the genus Pseudooceanicola.</title>
        <authorList>
            <person name="Huang M.-M."/>
            <person name="Guo L.-L."/>
            <person name="Wu Y.-H."/>
            <person name="Lai Q.-L."/>
            <person name="Shao Z.-Z."/>
            <person name="Wang C.-S."/>
            <person name="Wu M."/>
            <person name="Xu X.-W."/>
        </authorList>
    </citation>
    <scope>NUCLEOTIDE SEQUENCE [LARGE SCALE GENOMIC DNA]</scope>
    <source>
        <strain evidence="1 2">157</strain>
    </source>
</reference>
<dbReference type="Gene3D" id="3.10.450.50">
    <property type="match status" value="1"/>
</dbReference>
<gene>
    <name evidence="1" type="ORF">CVM52_10240</name>
</gene>